<dbReference type="PANTHER" id="PTHR30419">
    <property type="entry name" value="HTH-TYPE TRANSCRIPTIONAL REGULATOR YBHD"/>
    <property type="match status" value="1"/>
</dbReference>
<evidence type="ECO:0000256" key="4">
    <source>
        <dbReference type="ARBA" id="ARBA00023163"/>
    </source>
</evidence>
<evidence type="ECO:0000256" key="2">
    <source>
        <dbReference type="ARBA" id="ARBA00023015"/>
    </source>
</evidence>
<dbReference type="AlphaFoldDB" id="A0A1Y5SDE2"/>
<dbReference type="OrthoDB" id="9803030at2"/>
<accession>A0A1Y5SDE2</accession>
<reference evidence="6 7" key="1">
    <citation type="submission" date="2017-03" db="EMBL/GenBank/DDBJ databases">
        <authorList>
            <person name="Afonso C.L."/>
            <person name="Miller P.J."/>
            <person name="Scott M.A."/>
            <person name="Spackman E."/>
            <person name="Goraichik I."/>
            <person name="Dimitrov K.M."/>
            <person name="Suarez D.L."/>
            <person name="Swayne D.E."/>
        </authorList>
    </citation>
    <scope>NUCLEOTIDE SEQUENCE [LARGE SCALE GENOMIC DNA]</scope>
    <source>
        <strain evidence="6 7">CECT 7680</strain>
    </source>
</reference>
<keyword evidence="2" id="KW-0805">Transcription regulation</keyword>
<dbReference type="RefSeq" id="WP_085868331.1">
    <property type="nucleotide sequence ID" value="NZ_FWFQ01000010.1"/>
</dbReference>
<dbReference type="PROSITE" id="PS50931">
    <property type="entry name" value="HTH_LYSR"/>
    <property type="match status" value="1"/>
</dbReference>
<dbReference type="InterPro" id="IPR005119">
    <property type="entry name" value="LysR_subst-bd"/>
</dbReference>
<organism evidence="6 7">
    <name type="scientific">Pseudoruegeria aquimaris</name>
    <dbReference type="NCBI Taxonomy" id="393663"/>
    <lineage>
        <taxon>Bacteria</taxon>
        <taxon>Pseudomonadati</taxon>
        <taxon>Pseudomonadota</taxon>
        <taxon>Alphaproteobacteria</taxon>
        <taxon>Rhodobacterales</taxon>
        <taxon>Roseobacteraceae</taxon>
        <taxon>Pseudoruegeria</taxon>
    </lineage>
</organism>
<dbReference type="InterPro" id="IPR036390">
    <property type="entry name" value="WH_DNA-bd_sf"/>
</dbReference>
<evidence type="ECO:0000259" key="5">
    <source>
        <dbReference type="PROSITE" id="PS50931"/>
    </source>
</evidence>
<dbReference type="Gene3D" id="3.40.190.290">
    <property type="match status" value="1"/>
</dbReference>
<dbReference type="SUPFAM" id="SSF46785">
    <property type="entry name" value="Winged helix' DNA-binding domain"/>
    <property type="match status" value="1"/>
</dbReference>
<keyword evidence="3" id="KW-0238">DNA-binding</keyword>
<evidence type="ECO:0000256" key="3">
    <source>
        <dbReference type="ARBA" id="ARBA00023125"/>
    </source>
</evidence>
<dbReference type="EMBL" id="FWFQ01000010">
    <property type="protein sequence ID" value="SLN36621.1"/>
    <property type="molecule type" value="Genomic_DNA"/>
</dbReference>
<dbReference type="Pfam" id="PF03466">
    <property type="entry name" value="LysR_substrate"/>
    <property type="match status" value="1"/>
</dbReference>
<evidence type="ECO:0000313" key="6">
    <source>
        <dbReference type="EMBL" id="SLN36621.1"/>
    </source>
</evidence>
<dbReference type="Pfam" id="PF00126">
    <property type="entry name" value="HTH_1"/>
    <property type="match status" value="1"/>
</dbReference>
<dbReference type="InterPro" id="IPR036388">
    <property type="entry name" value="WH-like_DNA-bd_sf"/>
</dbReference>
<dbReference type="GO" id="GO:0003677">
    <property type="term" value="F:DNA binding"/>
    <property type="evidence" value="ECO:0007669"/>
    <property type="project" value="UniProtKB-KW"/>
</dbReference>
<dbReference type="InterPro" id="IPR000847">
    <property type="entry name" value="LysR_HTH_N"/>
</dbReference>
<dbReference type="Gene3D" id="1.10.10.10">
    <property type="entry name" value="Winged helix-like DNA-binding domain superfamily/Winged helix DNA-binding domain"/>
    <property type="match status" value="1"/>
</dbReference>
<name>A0A1Y5SDE2_9RHOB</name>
<sequence>MDLARRLKPNHLRLLLKIAETGQLQAAAHLSAISQPAASRTLADVEAALGGPLFERHPKGMEPTPLGWIFLRHAKVILEELDLLQAEAERFALGDMGRVRIGTVTGPAVGSLMPAVREVKAEAPDIEFTIEVAPSTELMRGLVEGRYDFVISRLAPGYDAREFRLHPARGEVVSLLVRPEHPLAGRRGLPLQALLRHEWVMQDMGSPIRLAVENAFHAQGLAAPRRVTNSSSLLIALAFLQGTDTIAPLTHEVANMLLEPPLSARVTPLDLATPISVSPCFVIQNRGRRLSSAAERVLARVFAYL</sequence>
<proteinExistence type="inferred from homology"/>
<dbReference type="GO" id="GO:0005829">
    <property type="term" value="C:cytosol"/>
    <property type="evidence" value="ECO:0007669"/>
    <property type="project" value="TreeGrafter"/>
</dbReference>
<comment type="similarity">
    <text evidence="1">Belongs to the LysR transcriptional regulatory family.</text>
</comment>
<feature type="domain" description="HTH lysR-type" evidence="5">
    <location>
        <begin position="7"/>
        <end position="64"/>
    </location>
</feature>
<keyword evidence="7" id="KW-1185">Reference proteome</keyword>
<evidence type="ECO:0000313" key="7">
    <source>
        <dbReference type="Proteomes" id="UP000193409"/>
    </source>
</evidence>
<evidence type="ECO:0000256" key="1">
    <source>
        <dbReference type="ARBA" id="ARBA00009437"/>
    </source>
</evidence>
<dbReference type="SUPFAM" id="SSF53850">
    <property type="entry name" value="Periplasmic binding protein-like II"/>
    <property type="match status" value="1"/>
</dbReference>
<gene>
    <name evidence="6" type="primary">gbpR</name>
    <name evidence="6" type="ORF">PSA7680_01767</name>
</gene>
<dbReference type="PANTHER" id="PTHR30419:SF8">
    <property type="entry name" value="NITROGEN ASSIMILATION TRANSCRIPTIONAL ACTIVATOR-RELATED"/>
    <property type="match status" value="1"/>
</dbReference>
<dbReference type="GO" id="GO:0003700">
    <property type="term" value="F:DNA-binding transcription factor activity"/>
    <property type="evidence" value="ECO:0007669"/>
    <property type="project" value="InterPro"/>
</dbReference>
<dbReference type="Proteomes" id="UP000193409">
    <property type="component" value="Unassembled WGS sequence"/>
</dbReference>
<protein>
    <submittedName>
        <fullName evidence="6">HTH-type transcriptional regulator GbpR</fullName>
    </submittedName>
</protein>
<keyword evidence="4" id="KW-0804">Transcription</keyword>
<dbReference type="InterPro" id="IPR050950">
    <property type="entry name" value="HTH-type_LysR_regulators"/>
</dbReference>